<accession>A0ACC0NGC4</accession>
<gene>
    <name evidence="1" type="ORF">RHMOL_Rhmol06G0252100</name>
</gene>
<proteinExistence type="predicted"/>
<keyword evidence="2" id="KW-1185">Reference proteome</keyword>
<dbReference type="EMBL" id="CM046393">
    <property type="protein sequence ID" value="KAI8552250.1"/>
    <property type="molecule type" value="Genomic_DNA"/>
</dbReference>
<dbReference type="Proteomes" id="UP001062846">
    <property type="component" value="Chromosome 6"/>
</dbReference>
<name>A0ACC0NGC4_RHOML</name>
<reference evidence="1" key="1">
    <citation type="submission" date="2022-02" db="EMBL/GenBank/DDBJ databases">
        <title>Plant Genome Project.</title>
        <authorList>
            <person name="Zhang R.-G."/>
        </authorList>
    </citation>
    <scope>NUCLEOTIDE SEQUENCE</scope>
    <source>
        <strain evidence="1">AT1</strain>
    </source>
</reference>
<protein>
    <submittedName>
        <fullName evidence="1">Uncharacterized protein</fullName>
    </submittedName>
</protein>
<sequence length="708" mass="81127">MFQTSTYAQLLNKLVVRWSDLKPGKIGLSYSLESDHFCMLLDDDDLDVMFDLVLSTGSKRVRVSVFDAGGSSSGCAKQEICIDDVGIRGGQNLAILRRDWKMDVDKEEIDLVPKFCVNKETVLLSAGWRELIREVNQKFVGGVVEFREALAKFAIHHGFEYDFVKNDQERVTAVCKRKTSGCPWIVHGRVDKLSRFFYIRHFNSVHDCDASVLNVQHSRASSSFIGKLVLDEIRSRPSKRPIDVLGDMKRLYGMSVSYKRAWTGVEKSKADVFGDYSTSFDELRWCVEAAKSSNPDSVFDIEFDHETKRFVRMFVAFRASIYGFNYCRPLLFLDGTFLKARHKGCLLAASAKDGNKGLFPVCFAIVDAETNVSWSWFLGKLRDILTNERDVVFISDRNDGIVNGVANIFPQSPHSYCLYHLKMNLRHCLSGLKSGFKEHLVNLFSLCAYAPNERMFDDLISDLKRQGKGRVVTFLSRLPKEHWAYAFFPAKRYGEMWSNLAECFNSWIQEERHLPVTQLVDGIRVKMMEKIAERSQLARKWNFSICPNMNKELENSFQISKSWVVKRSSTDIFEVFCDPSVMVNIADQTCSCSDWQFRSFPCCHAVCAIYYSGKDLKSYIDPYYLVETYREVYSLPIYPIPTLWKPVAGGSEDKDSILPPLSRKPAGRPRKKRVRSNGEKIRPIKCSRCGKVGRHNKKSCKEDLRDAY</sequence>
<comment type="caution">
    <text evidence="1">The sequence shown here is derived from an EMBL/GenBank/DDBJ whole genome shotgun (WGS) entry which is preliminary data.</text>
</comment>
<evidence type="ECO:0000313" key="2">
    <source>
        <dbReference type="Proteomes" id="UP001062846"/>
    </source>
</evidence>
<organism evidence="1 2">
    <name type="scientific">Rhododendron molle</name>
    <name type="common">Chinese azalea</name>
    <name type="synonym">Azalea mollis</name>
    <dbReference type="NCBI Taxonomy" id="49168"/>
    <lineage>
        <taxon>Eukaryota</taxon>
        <taxon>Viridiplantae</taxon>
        <taxon>Streptophyta</taxon>
        <taxon>Embryophyta</taxon>
        <taxon>Tracheophyta</taxon>
        <taxon>Spermatophyta</taxon>
        <taxon>Magnoliopsida</taxon>
        <taxon>eudicotyledons</taxon>
        <taxon>Gunneridae</taxon>
        <taxon>Pentapetalae</taxon>
        <taxon>asterids</taxon>
        <taxon>Ericales</taxon>
        <taxon>Ericaceae</taxon>
        <taxon>Ericoideae</taxon>
        <taxon>Rhodoreae</taxon>
        <taxon>Rhododendron</taxon>
    </lineage>
</organism>
<evidence type="ECO:0000313" key="1">
    <source>
        <dbReference type="EMBL" id="KAI8552250.1"/>
    </source>
</evidence>